<organism evidence="10">
    <name type="scientific">Daphnia magna</name>
    <dbReference type="NCBI Taxonomy" id="35525"/>
    <lineage>
        <taxon>Eukaryota</taxon>
        <taxon>Metazoa</taxon>
        <taxon>Ecdysozoa</taxon>
        <taxon>Arthropoda</taxon>
        <taxon>Crustacea</taxon>
        <taxon>Branchiopoda</taxon>
        <taxon>Diplostraca</taxon>
        <taxon>Cladocera</taxon>
        <taxon>Anomopoda</taxon>
        <taxon>Daphniidae</taxon>
        <taxon>Daphnia</taxon>
    </lineage>
</organism>
<feature type="compositionally biased region" description="Polar residues" evidence="7">
    <location>
        <begin position="50"/>
        <end position="61"/>
    </location>
</feature>
<accession>A0A0P6F5L0</accession>
<dbReference type="InterPro" id="IPR036259">
    <property type="entry name" value="MFS_trans_sf"/>
</dbReference>
<dbReference type="SUPFAM" id="SSF103473">
    <property type="entry name" value="MFS general substrate transporter"/>
    <property type="match status" value="1"/>
</dbReference>
<evidence type="ECO:0000259" key="9">
    <source>
        <dbReference type="PROSITE" id="PS50850"/>
    </source>
</evidence>
<comment type="subcellular location">
    <subcellularLocation>
        <location evidence="1">Membrane</location>
        <topology evidence="1">Multi-pass membrane protein</topology>
    </subcellularLocation>
</comment>
<protein>
    <submittedName>
        <fullName evidence="10">Integral membrane efflux protein efpa</fullName>
    </submittedName>
</protein>
<dbReference type="InterPro" id="IPR044770">
    <property type="entry name" value="MFS_spinster-like"/>
</dbReference>
<feature type="compositionally biased region" description="Basic and acidic residues" evidence="7">
    <location>
        <begin position="18"/>
        <end position="49"/>
    </location>
</feature>
<feature type="domain" description="Major facilitator superfamily (MFS) profile" evidence="9">
    <location>
        <begin position="137"/>
        <end position="583"/>
    </location>
</feature>
<feature type="transmembrane region" description="Helical" evidence="8">
    <location>
        <begin position="232"/>
        <end position="254"/>
    </location>
</feature>
<dbReference type="Pfam" id="PF07690">
    <property type="entry name" value="MFS_1"/>
    <property type="match status" value="1"/>
</dbReference>
<evidence type="ECO:0000313" key="10">
    <source>
        <dbReference type="EMBL" id="JAN29591.1"/>
    </source>
</evidence>
<dbReference type="AlphaFoldDB" id="A0A0P6F5L0"/>
<dbReference type="InterPro" id="IPR020846">
    <property type="entry name" value="MFS_dom"/>
</dbReference>
<dbReference type="PANTHER" id="PTHR23505:SF79">
    <property type="entry name" value="PROTEIN SPINSTER"/>
    <property type="match status" value="1"/>
</dbReference>
<sequence>MDTDAPETGNHQSVIDQIHIEDEKPEAKKDEKPEQQLVEPVDHKHDNADNKSLSSRRSNSIGVEENTHETTAESDTDVKPSIQVDEEKSSSLPIKKDSTSIGKEEKLNDSRASSSSMTSSATSIEEVKQMTKRQYMTVIILCFVNLLKYMDRFTIAGILPEIQCFFDISDAQGGLLSTAFVVSYMLFSPMVGYLGDRFSRRLIMAVGITFWGISNLAGSFSETYSLFLTSRILVGIGESMFSTVSPTIISDVCVGDTRSKFLILYYFAIPVGSGLGFIVGAAMASAFGSWQWGLRVTPVLGVIAVFLIIFIVQEPPRGEAEGSSLSATTYWDDLKYLATNKSFVLSTAGCTLTTYVSGALAWWGPKFITLGQATTLGEDVSYTRVSLIVGFEAALAGVVGVASGSLVGQKLRKRYPTADAQVCAWSMVICAPLLFWGCSIASGPPVPMYIVLFFGQWFLNVNWAPVGDILLYVVIPTRRSTAEAFSILVSHALGDAGSPYIVGLVSDSFKKSLTAAAETKMSPYDYYGGAMMLDESSASNNCSGSSFIDTETVDIEFQALQYSLFITTIIAALSAYFFFANAWYIVEDKAAVEKAVRENDEMKRLEKLEKQ</sequence>
<evidence type="ECO:0000256" key="1">
    <source>
        <dbReference type="ARBA" id="ARBA00004141"/>
    </source>
</evidence>
<evidence type="ECO:0000256" key="5">
    <source>
        <dbReference type="ARBA" id="ARBA00023136"/>
    </source>
</evidence>
<feature type="region of interest" description="Disordered" evidence="7">
    <location>
        <begin position="1"/>
        <end position="120"/>
    </location>
</feature>
<comment type="similarity">
    <text evidence="6">Belongs to the major facilitator superfamily. Spinster (TC 2.A.1.49) family.</text>
</comment>
<feature type="compositionally biased region" description="Basic and acidic residues" evidence="7">
    <location>
        <begin position="85"/>
        <end position="109"/>
    </location>
</feature>
<feature type="transmembrane region" description="Helical" evidence="8">
    <location>
        <begin position="292"/>
        <end position="312"/>
    </location>
</feature>
<name>A0A0P6F5L0_9CRUS</name>
<keyword evidence="4 8" id="KW-1133">Transmembrane helix</keyword>
<feature type="transmembrane region" description="Helical" evidence="8">
    <location>
        <begin position="175"/>
        <end position="195"/>
    </location>
</feature>
<feature type="transmembrane region" description="Helical" evidence="8">
    <location>
        <begin position="202"/>
        <end position="220"/>
    </location>
</feature>
<feature type="transmembrane region" description="Helical" evidence="8">
    <location>
        <begin position="420"/>
        <end position="442"/>
    </location>
</feature>
<dbReference type="PANTHER" id="PTHR23505">
    <property type="entry name" value="SPINSTER"/>
    <property type="match status" value="1"/>
</dbReference>
<dbReference type="GO" id="GO:0022857">
    <property type="term" value="F:transmembrane transporter activity"/>
    <property type="evidence" value="ECO:0007669"/>
    <property type="project" value="InterPro"/>
</dbReference>
<dbReference type="PROSITE" id="PS50850">
    <property type="entry name" value="MFS"/>
    <property type="match status" value="1"/>
</dbReference>
<keyword evidence="3 8" id="KW-0812">Transmembrane</keyword>
<feature type="transmembrane region" description="Helical" evidence="8">
    <location>
        <begin position="448"/>
        <end position="475"/>
    </location>
</feature>
<evidence type="ECO:0000256" key="8">
    <source>
        <dbReference type="SAM" id="Phobius"/>
    </source>
</evidence>
<evidence type="ECO:0000256" key="7">
    <source>
        <dbReference type="SAM" id="MobiDB-lite"/>
    </source>
</evidence>
<dbReference type="EMBL" id="GDIQ01039960">
    <property type="protein sequence ID" value="JAN54777.1"/>
    <property type="molecule type" value="Transcribed_RNA"/>
</dbReference>
<keyword evidence="5 8" id="KW-0472">Membrane</keyword>
<proteinExistence type="inferred from homology"/>
<dbReference type="OrthoDB" id="6770063at2759"/>
<evidence type="ECO:0000256" key="6">
    <source>
        <dbReference type="ARBA" id="ARBA00024338"/>
    </source>
</evidence>
<dbReference type="InterPro" id="IPR011701">
    <property type="entry name" value="MFS"/>
</dbReference>
<feature type="transmembrane region" description="Helical" evidence="8">
    <location>
        <begin position="564"/>
        <end position="586"/>
    </location>
</feature>
<dbReference type="CDD" id="cd17328">
    <property type="entry name" value="MFS_spinster_like"/>
    <property type="match status" value="1"/>
</dbReference>
<feature type="transmembrane region" description="Helical" evidence="8">
    <location>
        <begin position="385"/>
        <end position="408"/>
    </location>
</feature>
<keyword evidence="2" id="KW-0813">Transport</keyword>
<dbReference type="Gene3D" id="1.20.1250.20">
    <property type="entry name" value="MFS general substrate transporter like domains"/>
    <property type="match status" value="1"/>
</dbReference>
<feature type="transmembrane region" description="Helical" evidence="8">
    <location>
        <begin position="135"/>
        <end position="155"/>
    </location>
</feature>
<feature type="transmembrane region" description="Helical" evidence="8">
    <location>
        <begin position="343"/>
        <end position="365"/>
    </location>
</feature>
<dbReference type="EMBL" id="GDIQ01065146">
    <property type="protein sequence ID" value="JAN29591.1"/>
    <property type="molecule type" value="Transcribed_RNA"/>
</dbReference>
<feature type="transmembrane region" description="Helical" evidence="8">
    <location>
        <begin position="261"/>
        <end position="286"/>
    </location>
</feature>
<dbReference type="GO" id="GO:0016020">
    <property type="term" value="C:membrane"/>
    <property type="evidence" value="ECO:0007669"/>
    <property type="project" value="UniProtKB-SubCell"/>
</dbReference>
<reference evidence="10" key="1">
    <citation type="submission" date="2015-10" db="EMBL/GenBank/DDBJ databases">
        <title>EvidentialGene: Evidence-directed Construction of Complete mRNA Transcriptomes without Genomes.</title>
        <authorList>
            <person name="Gilbert D.G."/>
        </authorList>
    </citation>
    <scope>NUCLEOTIDE SEQUENCE</scope>
</reference>
<evidence type="ECO:0000256" key="3">
    <source>
        <dbReference type="ARBA" id="ARBA00022692"/>
    </source>
</evidence>
<evidence type="ECO:0000256" key="2">
    <source>
        <dbReference type="ARBA" id="ARBA00022448"/>
    </source>
</evidence>
<feature type="compositionally biased region" description="Low complexity" evidence="7">
    <location>
        <begin position="110"/>
        <end position="120"/>
    </location>
</feature>
<evidence type="ECO:0000256" key="4">
    <source>
        <dbReference type="ARBA" id="ARBA00022989"/>
    </source>
</evidence>